<dbReference type="Proteomes" id="UP000005206">
    <property type="component" value="Chromosome 6"/>
</dbReference>
<dbReference type="HOGENOM" id="CLU_033647_0_0_1"/>
<name>C7ZAA1_FUSV7</name>
<dbReference type="eggNOG" id="ENOG502SXSQ">
    <property type="taxonomic scope" value="Eukaryota"/>
</dbReference>
<keyword evidence="4" id="KW-1185">Reference proteome</keyword>
<evidence type="ECO:0000256" key="1">
    <source>
        <dbReference type="SAM" id="MobiDB-lite"/>
    </source>
</evidence>
<feature type="domain" description="F-box" evidence="2">
    <location>
        <begin position="2"/>
        <end position="47"/>
    </location>
</feature>
<dbReference type="VEuPathDB" id="FungiDB:NECHADRAFT_82026"/>
<sequence length="548" mass="61095">MPLLLPDLPNELLDGIIALLDRKEIKTIRVMCKRLSLVSSRHLFHTLYLSCHDPDLYLFELVADNALLISTVKELVIDDTTVSNTLLDRRFYQLMTSHQELWKNRKLPYFPDHDSQPWDQDGRAWSPVADNEFHNLLKRVYENHHRNRAMNADVAILRRTLPKMLSLQSLVLSNRTADDTPLEGAQSRYNSSAVVKMWRELGEARRERPPFPPRVDWWAPLQDDEFEGDEAFHADWLVDGFEGHISMNEHHQVEELDDNEADNDVAHSDAGSDAQGQAPTPDTLENHPVPHHPAIPLIGARALRRESRGLQVVIDVLSNRAVQSRLTSFRVDASLDTISDVQQPGLSMRLFDFVSPPFASRLAAGFSAANISKFDLVLSNGRDGSAGQAILDHGLVGSVLASMPGLTELSIEGHNLGVIGAVPDGVVFKQLKRASFFCGLVSRTEIRQFVRRHANTLKQLTIAYCSLDDLDPSWEDVVEDINLMQGTGGASLDSMSLVSAYSSVPFTGCGRNKTKSRPPSDEEVYSFSLGVDETLVLCPSEDLGHQTP</sequence>
<feature type="region of interest" description="Disordered" evidence="1">
    <location>
        <begin position="262"/>
        <end position="292"/>
    </location>
</feature>
<dbReference type="InterPro" id="IPR001810">
    <property type="entry name" value="F-box_dom"/>
</dbReference>
<evidence type="ECO:0000259" key="2">
    <source>
        <dbReference type="PROSITE" id="PS50181"/>
    </source>
</evidence>
<dbReference type="KEGG" id="nhe:NECHADRAFT_82026"/>
<dbReference type="GeneID" id="9672308"/>
<dbReference type="OMA" id="SEAFCHT"/>
<proteinExistence type="predicted"/>
<dbReference type="RefSeq" id="XP_003045353.1">
    <property type="nucleotide sequence ID" value="XM_003045307.1"/>
</dbReference>
<dbReference type="OrthoDB" id="5422579at2759"/>
<dbReference type="PROSITE" id="PS50181">
    <property type="entry name" value="FBOX"/>
    <property type="match status" value="1"/>
</dbReference>
<evidence type="ECO:0000313" key="4">
    <source>
        <dbReference type="Proteomes" id="UP000005206"/>
    </source>
</evidence>
<dbReference type="EMBL" id="GG698912">
    <property type="protein sequence ID" value="EEU39640.1"/>
    <property type="molecule type" value="Genomic_DNA"/>
</dbReference>
<reference evidence="3 4" key="1">
    <citation type="journal article" date="2009" name="PLoS Genet.">
        <title>The genome of Nectria haematococca: contribution of supernumerary chromosomes to gene expansion.</title>
        <authorList>
            <person name="Coleman J.J."/>
            <person name="Rounsley S.D."/>
            <person name="Rodriguez-Carres M."/>
            <person name="Kuo A."/>
            <person name="Wasmann C.C."/>
            <person name="Grimwood J."/>
            <person name="Schmutz J."/>
            <person name="Taga M."/>
            <person name="White G.J."/>
            <person name="Zhou S."/>
            <person name="Schwartz D.C."/>
            <person name="Freitag M."/>
            <person name="Ma L.J."/>
            <person name="Danchin E.G."/>
            <person name="Henrissat B."/>
            <person name="Coutinho P.M."/>
            <person name="Nelson D.R."/>
            <person name="Straney D."/>
            <person name="Napoli C.A."/>
            <person name="Barker B.M."/>
            <person name="Gribskov M."/>
            <person name="Rep M."/>
            <person name="Kroken S."/>
            <person name="Molnar I."/>
            <person name="Rensing C."/>
            <person name="Kennell J.C."/>
            <person name="Zamora J."/>
            <person name="Farman M.L."/>
            <person name="Selker E.U."/>
            <person name="Salamov A."/>
            <person name="Shapiro H."/>
            <person name="Pangilinan J."/>
            <person name="Lindquist E."/>
            <person name="Lamers C."/>
            <person name="Grigoriev I.V."/>
            <person name="Geiser D.M."/>
            <person name="Covert S.F."/>
            <person name="Temporini E."/>
            <person name="Vanetten H.D."/>
        </authorList>
    </citation>
    <scope>NUCLEOTIDE SEQUENCE [LARGE SCALE GENOMIC DNA]</scope>
    <source>
        <strain evidence="4">ATCC MYA-4622 / CBS 123669 / FGSC 9596 / NRRL 45880 / 77-13-4</strain>
    </source>
</reference>
<gene>
    <name evidence="3" type="ORF">NECHADRAFT_82026</name>
</gene>
<accession>C7ZAA1</accession>
<evidence type="ECO:0000313" key="3">
    <source>
        <dbReference type="EMBL" id="EEU39640.1"/>
    </source>
</evidence>
<protein>
    <recommendedName>
        <fullName evidence="2">F-box domain-containing protein</fullName>
    </recommendedName>
</protein>
<dbReference type="InParanoid" id="C7ZAA1"/>
<organism evidence="3 4">
    <name type="scientific">Fusarium vanettenii (strain ATCC MYA-4622 / CBS 123669 / FGSC 9596 / NRRL 45880 / 77-13-4)</name>
    <name type="common">Fusarium solani subsp. pisi</name>
    <dbReference type="NCBI Taxonomy" id="660122"/>
    <lineage>
        <taxon>Eukaryota</taxon>
        <taxon>Fungi</taxon>
        <taxon>Dikarya</taxon>
        <taxon>Ascomycota</taxon>
        <taxon>Pezizomycotina</taxon>
        <taxon>Sordariomycetes</taxon>
        <taxon>Hypocreomycetidae</taxon>
        <taxon>Hypocreales</taxon>
        <taxon>Nectriaceae</taxon>
        <taxon>Fusarium</taxon>
        <taxon>Fusarium solani species complex</taxon>
        <taxon>Fusarium vanettenii</taxon>
    </lineage>
</organism>
<dbReference type="AlphaFoldDB" id="C7ZAA1"/>